<sequence>MSRTDVPSFTPADLETVAGRWNLDPGLVGRLGPAIDRMRAAYGRVRDLATEDLASRAPEPPPVAVTRVPPGPDNP</sequence>
<name>A0ABW3E630_9ACTN</name>
<dbReference type="Proteomes" id="UP001597024">
    <property type="component" value="Unassembled WGS sequence"/>
</dbReference>
<accession>A0ABW3E630</accession>
<evidence type="ECO:0000313" key="3">
    <source>
        <dbReference type="Proteomes" id="UP001597024"/>
    </source>
</evidence>
<evidence type="ECO:0000256" key="1">
    <source>
        <dbReference type="SAM" id="MobiDB-lite"/>
    </source>
</evidence>
<feature type="compositionally biased region" description="Pro residues" evidence="1">
    <location>
        <begin position="58"/>
        <end position="75"/>
    </location>
</feature>
<comment type="caution">
    <text evidence="2">The sequence shown here is derived from an EMBL/GenBank/DDBJ whole genome shotgun (WGS) entry which is preliminary data.</text>
</comment>
<feature type="non-terminal residue" evidence="2">
    <location>
        <position position="75"/>
    </location>
</feature>
<reference evidence="3" key="1">
    <citation type="journal article" date="2019" name="Int. J. Syst. Evol. Microbiol.">
        <title>The Global Catalogue of Microorganisms (GCM) 10K type strain sequencing project: providing services to taxonomists for standard genome sequencing and annotation.</title>
        <authorList>
            <consortium name="The Broad Institute Genomics Platform"/>
            <consortium name="The Broad Institute Genome Sequencing Center for Infectious Disease"/>
            <person name="Wu L."/>
            <person name="Ma J."/>
        </authorList>
    </citation>
    <scope>NUCLEOTIDE SEQUENCE [LARGE SCALE GENOMIC DNA]</scope>
    <source>
        <strain evidence="3">CCUG 62974</strain>
    </source>
</reference>
<organism evidence="2 3">
    <name type="scientific">Streptosporangium algeriense</name>
    <dbReference type="NCBI Taxonomy" id="1682748"/>
    <lineage>
        <taxon>Bacteria</taxon>
        <taxon>Bacillati</taxon>
        <taxon>Actinomycetota</taxon>
        <taxon>Actinomycetes</taxon>
        <taxon>Streptosporangiales</taxon>
        <taxon>Streptosporangiaceae</taxon>
        <taxon>Streptosporangium</taxon>
    </lineage>
</organism>
<protein>
    <submittedName>
        <fullName evidence="2">Uncharacterized protein</fullName>
    </submittedName>
</protein>
<proteinExistence type="predicted"/>
<evidence type="ECO:0000313" key="2">
    <source>
        <dbReference type="EMBL" id="MFD0890912.1"/>
    </source>
</evidence>
<keyword evidence="3" id="KW-1185">Reference proteome</keyword>
<gene>
    <name evidence="2" type="ORF">ACFQ08_40730</name>
</gene>
<feature type="region of interest" description="Disordered" evidence="1">
    <location>
        <begin position="52"/>
        <end position="75"/>
    </location>
</feature>
<dbReference type="EMBL" id="JBHTHX010002770">
    <property type="protein sequence ID" value="MFD0890912.1"/>
    <property type="molecule type" value="Genomic_DNA"/>
</dbReference>